<keyword evidence="7" id="KW-1185">Reference proteome</keyword>
<dbReference type="AlphaFoldDB" id="A0A8J5R786"/>
<dbReference type="Pfam" id="PF18151">
    <property type="entry name" value="DUF5601"/>
    <property type="match status" value="1"/>
</dbReference>
<dbReference type="OrthoDB" id="300289at2759"/>
<name>A0A8J5R786_9HYME</name>
<organism evidence="6 7">
    <name type="scientific">Cotesia typhae</name>
    <dbReference type="NCBI Taxonomy" id="2053667"/>
    <lineage>
        <taxon>Eukaryota</taxon>
        <taxon>Metazoa</taxon>
        <taxon>Ecdysozoa</taxon>
        <taxon>Arthropoda</taxon>
        <taxon>Hexapoda</taxon>
        <taxon>Insecta</taxon>
        <taxon>Pterygota</taxon>
        <taxon>Neoptera</taxon>
        <taxon>Endopterygota</taxon>
        <taxon>Hymenoptera</taxon>
        <taxon>Apocrita</taxon>
        <taxon>Ichneumonoidea</taxon>
        <taxon>Braconidae</taxon>
        <taxon>Microgastrinae</taxon>
        <taxon>Cotesia</taxon>
    </lineage>
</organism>
<dbReference type="SMART" id="SM00259">
    <property type="entry name" value="ZnF_A20"/>
    <property type="match status" value="1"/>
</dbReference>
<evidence type="ECO:0000256" key="4">
    <source>
        <dbReference type="SAM" id="MobiDB-lite"/>
    </source>
</evidence>
<feature type="compositionally biased region" description="Basic and acidic residues" evidence="4">
    <location>
        <begin position="72"/>
        <end position="83"/>
    </location>
</feature>
<feature type="region of interest" description="Disordered" evidence="4">
    <location>
        <begin position="48"/>
        <end position="83"/>
    </location>
</feature>
<evidence type="ECO:0000256" key="3">
    <source>
        <dbReference type="ARBA" id="ARBA00022833"/>
    </source>
</evidence>
<dbReference type="Proteomes" id="UP000729913">
    <property type="component" value="Unassembled WGS sequence"/>
</dbReference>
<proteinExistence type="predicted"/>
<evidence type="ECO:0000313" key="7">
    <source>
        <dbReference type="Proteomes" id="UP000729913"/>
    </source>
</evidence>
<feature type="domain" description="A20-type" evidence="5">
    <location>
        <begin position="12"/>
        <end position="46"/>
    </location>
</feature>
<gene>
    <name evidence="6" type="ORF">G9C98_002158</name>
</gene>
<feature type="non-terminal residue" evidence="6">
    <location>
        <position position="1"/>
    </location>
</feature>
<feature type="compositionally biased region" description="Basic and acidic residues" evidence="4">
    <location>
        <begin position="49"/>
        <end position="62"/>
    </location>
</feature>
<dbReference type="EMBL" id="JAAOIC020000019">
    <property type="protein sequence ID" value="KAG8041170.1"/>
    <property type="molecule type" value="Genomic_DNA"/>
</dbReference>
<comment type="caution">
    <text evidence="6">The sequence shown here is derived from an EMBL/GenBank/DDBJ whole genome shotgun (WGS) entry which is preliminary data.</text>
</comment>
<dbReference type="GO" id="GO:0008270">
    <property type="term" value="F:zinc ion binding"/>
    <property type="evidence" value="ECO:0007669"/>
    <property type="project" value="UniProtKB-KW"/>
</dbReference>
<keyword evidence="3" id="KW-0862">Zinc</keyword>
<accession>A0A8J5R786</accession>
<dbReference type="GO" id="GO:0003677">
    <property type="term" value="F:DNA binding"/>
    <property type="evidence" value="ECO:0007669"/>
    <property type="project" value="InterPro"/>
</dbReference>
<keyword evidence="2" id="KW-0863">Zinc-finger</keyword>
<evidence type="ECO:0000259" key="5">
    <source>
        <dbReference type="PROSITE" id="PS51036"/>
    </source>
</evidence>
<dbReference type="InterPro" id="IPR041545">
    <property type="entry name" value="DUF5601"/>
</dbReference>
<evidence type="ECO:0000313" key="6">
    <source>
        <dbReference type="EMBL" id="KAG8041170.1"/>
    </source>
</evidence>
<dbReference type="PROSITE" id="PS51036">
    <property type="entry name" value="ZF_A20"/>
    <property type="match status" value="1"/>
</dbReference>
<keyword evidence="1" id="KW-0479">Metal-binding</keyword>
<protein>
    <recommendedName>
        <fullName evidence="5">A20-type domain-containing protein</fullName>
    </recommendedName>
</protein>
<evidence type="ECO:0000256" key="2">
    <source>
        <dbReference type="ARBA" id="ARBA00022771"/>
    </source>
</evidence>
<sequence>MWTIKTPSLRIDVADLKCKNGCGYFGNDEWEGYCSKCHREHLQKKRALRERQTQAQHHETETTSKSGIHSVNKVEDRKRQQEKKNKLLNISAFWKPPTKLFAKRMENSPNYANVAPEVKERLLDYVERHSMTLLYRVLFCPPFTTDEEKDLAIQN</sequence>
<reference evidence="6" key="2">
    <citation type="submission" date="2021-04" db="EMBL/GenBank/DDBJ databases">
        <title>Genome-wide patterns of bracovirus chromosomal integration into multiple host tissues during parasitism.</title>
        <authorList>
            <person name="Chebbi M.A.C."/>
        </authorList>
    </citation>
    <scope>NUCLEOTIDE SEQUENCE</scope>
    <source>
        <tissue evidence="6">Whole body</tissue>
    </source>
</reference>
<dbReference type="Pfam" id="PF01754">
    <property type="entry name" value="zf-A20"/>
    <property type="match status" value="1"/>
</dbReference>
<dbReference type="InterPro" id="IPR002653">
    <property type="entry name" value="Znf_A20"/>
</dbReference>
<evidence type="ECO:0000256" key="1">
    <source>
        <dbReference type="ARBA" id="ARBA00022723"/>
    </source>
</evidence>
<reference evidence="6" key="1">
    <citation type="submission" date="2020-03" db="EMBL/GenBank/DDBJ databases">
        <authorList>
            <person name="Chebbi M.A."/>
            <person name="Drezen J.M."/>
        </authorList>
    </citation>
    <scope>NUCLEOTIDE SEQUENCE</scope>
    <source>
        <tissue evidence="6">Whole body</tissue>
    </source>
</reference>